<reference evidence="1 3" key="1">
    <citation type="journal article" date="2011" name="Nature">
        <title>The Medicago genome provides insight into the evolution of rhizobial symbioses.</title>
        <authorList>
            <person name="Young N.D."/>
            <person name="Debelle F."/>
            <person name="Oldroyd G.E."/>
            <person name="Geurts R."/>
            <person name="Cannon S.B."/>
            <person name="Udvardi M.K."/>
            <person name="Benedito V.A."/>
            <person name="Mayer K.F."/>
            <person name="Gouzy J."/>
            <person name="Schoof H."/>
            <person name="Van de Peer Y."/>
            <person name="Proost S."/>
            <person name="Cook D.R."/>
            <person name="Meyers B.C."/>
            <person name="Spannagl M."/>
            <person name="Cheung F."/>
            <person name="De Mita S."/>
            <person name="Krishnakumar V."/>
            <person name="Gundlach H."/>
            <person name="Zhou S."/>
            <person name="Mudge J."/>
            <person name="Bharti A.K."/>
            <person name="Murray J.D."/>
            <person name="Naoumkina M.A."/>
            <person name="Rosen B."/>
            <person name="Silverstein K.A."/>
            <person name="Tang H."/>
            <person name="Rombauts S."/>
            <person name="Zhao P.X."/>
            <person name="Zhou P."/>
            <person name="Barbe V."/>
            <person name="Bardou P."/>
            <person name="Bechner M."/>
            <person name="Bellec A."/>
            <person name="Berger A."/>
            <person name="Berges H."/>
            <person name="Bidwell S."/>
            <person name="Bisseling T."/>
            <person name="Choisne N."/>
            <person name="Couloux A."/>
            <person name="Denny R."/>
            <person name="Deshpande S."/>
            <person name="Dai X."/>
            <person name="Doyle J.J."/>
            <person name="Dudez A.M."/>
            <person name="Farmer A.D."/>
            <person name="Fouteau S."/>
            <person name="Franken C."/>
            <person name="Gibelin C."/>
            <person name="Gish J."/>
            <person name="Goldstein S."/>
            <person name="Gonzalez A.J."/>
            <person name="Green P.J."/>
            <person name="Hallab A."/>
            <person name="Hartog M."/>
            <person name="Hua A."/>
            <person name="Humphray S.J."/>
            <person name="Jeong D.H."/>
            <person name="Jing Y."/>
            <person name="Jocker A."/>
            <person name="Kenton S.M."/>
            <person name="Kim D.J."/>
            <person name="Klee K."/>
            <person name="Lai H."/>
            <person name="Lang C."/>
            <person name="Lin S."/>
            <person name="Macmil S.L."/>
            <person name="Magdelenat G."/>
            <person name="Matthews L."/>
            <person name="McCorrison J."/>
            <person name="Monaghan E.L."/>
            <person name="Mun J.H."/>
            <person name="Najar F.Z."/>
            <person name="Nicholson C."/>
            <person name="Noirot C."/>
            <person name="O'Bleness M."/>
            <person name="Paule C.R."/>
            <person name="Poulain J."/>
            <person name="Prion F."/>
            <person name="Qin B."/>
            <person name="Qu C."/>
            <person name="Retzel E.F."/>
            <person name="Riddle C."/>
            <person name="Sallet E."/>
            <person name="Samain S."/>
            <person name="Samson N."/>
            <person name="Sanders I."/>
            <person name="Saurat O."/>
            <person name="Scarpelli C."/>
            <person name="Schiex T."/>
            <person name="Segurens B."/>
            <person name="Severin A.J."/>
            <person name="Sherrier D.J."/>
            <person name="Shi R."/>
            <person name="Sims S."/>
            <person name="Singer S.R."/>
            <person name="Sinharoy S."/>
            <person name="Sterck L."/>
            <person name="Viollet A."/>
            <person name="Wang B.B."/>
            <person name="Wang K."/>
            <person name="Wang M."/>
            <person name="Wang X."/>
            <person name="Warfsmann J."/>
            <person name="Weissenbach J."/>
            <person name="White D.D."/>
            <person name="White J.D."/>
            <person name="Wiley G.B."/>
            <person name="Wincker P."/>
            <person name="Xing Y."/>
            <person name="Yang L."/>
            <person name="Yao Z."/>
            <person name="Ying F."/>
            <person name="Zhai J."/>
            <person name="Zhou L."/>
            <person name="Zuber A."/>
            <person name="Denarie J."/>
            <person name="Dixon R.A."/>
            <person name="May G.D."/>
            <person name="Schwartz D.C."/>
            <person name="Rogers J."/>
            <person name="Quetier F."/>
            <person name="Town C.D."/>
            <person name="Roe B.A."/>
        </authorList>
    </citation>
    <scope>NUCLEOTIDE SEQUENCE [LARGE SCALE GENOMIC DNA]</scope>
    <source>
        <strain evidence="1">A17</strain>
        <strain evidence="2 3">cv. Jemalong A17</strain>
    </source>
</reference>
<accession>A0A072V4C8</accession>
<dbReference type="HOGENOM" id="CLU_2362874_0_0_1"/>
<name>A0A072V4C8_MEDTR</name>
<dbReference type="Proteomes" id="UP000002051">
    <property type="component" value="Chromosome 3"/>
</dbReference>
<sequence length="96" mass="10945">MVERDNDAKLLEIVEDGRKKDRKLLASEEDQVRECCKILINIVLQPNMGGSGLHDFNNYNISSSYNYMLSSINILAVDHTYAIWNNEVPLKVSLFA</sequence>
<gene>
    <name evidence="1" type="ordered locus">MTR_3g415640</name>
</gene>
<reference evidence="1 3" key="2">
    <citation type="journal article" date="2014" name="BMC Genomics">
        <title>An improved genome release (version Mt4.0) for the model legume Medicago truncatula.</title>
        <authorList>
            <person name="Tang H."/>
            <person name="Krishnakumar V."/>
            <person name="Bidwell S."/>
            <person name="Rosen B."/>
            <person name="Chan A."/>
            <person name="Zhou S."/>
            <person name="Gentzbittel L."/>
            <person name="Childs K.L."/>
            <person name="Yandell M."/>
            <person name="Gundlach H."/>
            <person name="Mayer K.F."/>
            <person name="Schwartz D.C."/>
            <person name="Town C.D."/>
        </authorList>
    </citation>
    <scope>GENOME REANNOTATION</scope>
    <source>
        <strain evidence="1">A17</strain>
        <strain evidence="2 3">cv. Jemalong A17</strain>
    </source>
</reference>
<evidence type="ECO:0000313" key="3">
    <source>
        <dbReference type="Proteomes" id="UP000002051"/>
    </source>
</evidence>
<protein>
    <submittedName>
        <fullName evidence="1 2">Uncharacterized protein</fullName>
    </submittedName>
</protein>
<evidence type="ECO:0000313" key="1">
    <source>
        <dbReference type="EMBL" id="KEH33030.1"/>
    </source>
</evidence>
<evidence type="ECO:0000313" key="2">
    <source>
        <dbReference type="EnsemblPlants" id="KEH33030"/>
    </source>
</evidence>
<organism evidence="1 3">
    <name type="scientific">Medicago truncatula</name>
    <name type="common">Barrel medic</name>
    <name type="synonym">Medicago tribuloides</name>
    <dbReference type="NCBI Taxonomy" id="3880"/>
    <lineage>
        <taxon>Eukaryota</taxon>
        <taxon>Viridiplantae</taxon>
        <taxon>Streptophyta</taxon>
        <taxon>Embryophyta</taxon>
        <taxon>Tracheophyta</taxon>
        <taxon>Spermatophyta</taxon>
        <taxon>Magnoliopsida</taxon>
        <taxon>eudicotyledons</taxon>
        <taxon>Gunneridae</taxon>
        <taxon>Pentapetalae</taxon>
        <taxon>rosids</taxon>
        <taxon>fabids</taxon>
        <taxon>Fabales</taxon>
        <taxon>Fabaceae</taxon>
        <taxon>Papilionoideae</taxon>
        <taxon>50 kb inversion clade</taxon>
        <taxon>NPAAA clade</taxon>
        <taxon>Hologalegina</taxon>
        <taxon>IRL clade</taxon>
        <taxon>Trifolieae</taxon>
        <taxon>Medicago</taxon>
    </lineage>
</organism>
<dbReference type="EnsemblPlants" id="KEH33030">
    <property type="protein sequence ID" value="KEH33030"/>
    <property type="gene ID" value="MTR_3g415640"/>
</dbReference>
<dbReference type="AlphaFoldDB" id="A0A072V4C8"/>
<proteinExistence type="predicted"/>
<keyword evidence="3" id="KW-1185">Reference proteome</keyword>
<reference evidence="2" key="3">
    <citation type="submission" date="2015-04" db="UniProtKB">
        <authorList>
            <consortium name="EnsemblPlants"/>
        </authorList>
    </citation>
    <scope>IDENTIFICATION</scope>
    <source>
        <strain evidence="2">cv. Jemalong A17</strain>
    </source>
</reference>
<dbReference type="EMBL" id="CM001219">
    <property type="protein sequence ID" value="KEH33030.1"/>
    <property type="molecule type" value="Genomic_DNA"/>
</dbReference>